<dbReference type="EMBL" id="CP015217">
    <property type="protein sequence ID" value="AOP35486.1"/>
    <property type="molecule type" value="Genomic_DNA"/>
</dbReference>
<dbReference type="InterPro" id="IPR052016">
    <property type="entry name" value="Bact_Sigma-Reg"/>
</dbReference>
<evidence type="ECO:0000256" key="1">
    <source>
        <dbReference type="ARBA" id="ARBA00022801"/>
    </source>
</evidence>
<dbReference type="PANTHER" id="PTHR43156">
    <property type="entry name" value="STAGE II SPORULATION PROTEIN E-RELATED"/>
    <property type="match status" value="1"/>
</dbReference>
<feature type="domain" description="HAMP" evidence="4">
    <location>
        <begin position="684"/>
        <end position="736"/>
    </location>
</feature>
<dbReference type="Pfam" id="PF00672">
    <property type="entry name" value="HAMP"/>
    <property type="match status" value="1"/>
</dbReference>
<dbReference type="CDD" id="cd06225">
    <property type="entry name" value="HAMP"/>
    <property type="match status" value="1"/>
</dbReference>
<keyword evidence="3" id="KW-0472">Membrane</keyword>
<dbReference type="SMART" id="SM00304">
    <property type="entry name" value="HAMP"/>
    <property type="match status" value="1"/>
</dbReference>
<dbReference type="GO" id="GO:0016020">
    <property type="term" value="C:membrane"/>
    <property type="evidence" value="ECO:0007669"/>
    <property type="project" value="InterPro"/>
</dbReference>
<name>A0A1D7V0X5_9LEPT</name>
<keyword evidence="3" id="KW-1133">Transmembrane helix</keyword>
<gene>
    <name evidence="5" type="ORF">A0128_17565</name>
</gene>
<feature type="coiled-coil region" evidence="2">
    <location>
        <begin position="496"/>
        <end position="523"/>
    </location>
</feature>
<keyword evidence="3" id="KW-0812">Transmembrane</keyword>
<evidence type="ECO:0000313" key="6">
    <source>
        <dbReference type="Proteomes" id="UP000094197"/>
    </source>
</evidence>
<feature type="transmembrane region" description="Helical" evidence="3">
    <location>
        <begin position="20"/>
        <end position="38"/>
    </location>
</feature>
<dbReference type="Gene3D" id="3.60.40.10">
    <property type="entry name" value="PPM-type phosphatase domain"/>
    <property type="match status" value="1"/>
</dbReference>
<feature type="coiled-coil region" evidence="2">
    <location>
        <begin position="176"/>
        <end position="210"/>
    </location>
</feature>
<dbReference type="InterPro" id="IPR003660">
    <property type="entry name" value="HAMP_dom"/>
</dbReference>
<dbReference type="SUPFAM" id="SSF158472">
    <property type="entry name" value="HAMP domain-like"/>
    <property type="match status" value="1"/>
</dbReference>
<keyword evidence="2" id="KW-0175">Coiled coil</keyword>
<dbReference type="KEGG" id="laj:A0128_17565"/>
<sequence length="992" mass="112755">MIRSKVLRKFLPGIRAKLSFFTAILVVSILAITSVIYYNQQKNALEEKMNSELKAPLEYVNSAVLDLENLSHSLILIEEFKIRVKEKKQQLSKFKRKVLQKEGGLFGALKSFGASIGLKVKYNYYHKSVDTYFTRYLSEKEIQEFENKVKGELRKENGAPIDSKLYEKMLSLAKQTASARINVESANARIEEIEEELKNLETEISASESDSKKKNTLISEKEILLKESKTLSKDIPGLENKSALGETALTKTLQNFFRGAYKDKIASLGLLPDKVRILAYDASGKQTLDTGLLFPQSSGTGKKLLSLREFEESRAGLFQNQDILKVIQEYGEPENYEVGGRQYEVSYRSVFRNPGTAERSKILANEISENLSGWKEYLEEDKKFSLNLGELSQTLKGRLSELRKTGKTKPSSDSEFKNLYSQYKKILKRRETKLEELNPYKKAQKKWEEDWKSEKNSLSVQSKSLNEELLLWRKKEVMPAKADETKISPEEIQERIRSLEAKAEEVRESLERLEANKDDWSQLALFQVPDTIAGLREAALDEFAFLPYRSDSNSMRRYWKDEEERKLTKKKWTLLREWILSGNSETELPKSKLPILDSGILIRSRSEAEEWMWALDSTPLLSDIEGETKGLGYDLLLKNHLGYNIVLLDRTEGLRKIRQNREELLRYTALIGGFAVLLAYLLAWVAAKRIKVIINKTEEVGKGNLNVEFPSAGYDEIGILSESLNQMTHGLKDREEMKGELLAAEEIQKRLLPDKLPSNLGNAVEFGAFYKAMAGVGGDYYDFIELSKTEVALCVGDVSNHGVGPAIVMSLFRAQVRSILRKGERDLRKILLELNEYLYSDTPDHIFVTFFIAIYDQSSAKMRYISAGHVKPLLYDSSEKKLRELPGGGLPIGMDENSFFETTIEPKTFQMDQGDIFFQYTDGLDEARNPQGTMYGKERLFKVLAANANQTPAQVIQAVVDDLDAYTGKSIGSSGFSELSDDIAMISMKRKS</sequence>
<dbReference type="RefSeq" id="WP_069608689.1">
    <property type="nucleotide sequence ID" value="NZ_CP015217.1"/>
</dbReference>
<evidence type="ECO:0000313" key="5">
    <source>
        <dbReference type="EMBL" id="AOP35486.1"/>
    </source>
</evidence>
<organism evidence="5 6">
    <name type="scientific">Leptospira tipperaryensis</name>
    <dbReference type="NCBI Taxonomy" id="2564040"/>
    <lineage>
        <taxon>Bacteria</taxon>
        <taxon>Pseudomonadati</taxon>
        <taxon>Spirochaetota</taxon>
        <taxon>Spirochaetia</taxon>
        <taxon>Leptospirales</taxon>
        <taxon>Leptospiraceae</taxon>
        <taxon>Leptospira</taxon>
    </lineage>
</organism>
<feature type="transmembrane region" description="Helical" evidence="3">
    <location>
        <begin position="664"/>
        <end position="687"/>
    </location>
</feature>
<evidence type="ECO:0000259" key="4">
    <source>
        <dbReference type="PROSITE" id="PS50885"/>
    </source>
</evidence>
<dbReference type="GO" id="GO:0007165">
    <property type="term" value="P:signal transduction"/>
    <property type="evidence" value="ECO:0007669"/>
    <property type="project" value="InterPro"/>
</dbReference>
<dbReference type="InterPro" id="IPR036457">
    <property type="entry name" value="PPM-type-like_dom_sf"/>
</dbReference>
<dbReference type="AlphaFoldDB" id="A0A1D7V0X5"/>
<keyword evidence="1" id="KW-0378">Hydrolase</keyword>
<dbReference type="Proteomes" id="UP000094197">
    <property type="component" value="Chromosome 1"/>
</dbReference>
<dbReference type="GO" id="GO:0016791">
    <property type="term" value="F:phosphatase activity"/>
    <property type="evidence" value="ECO:0007669"/>
    <property type="project" value="TreeGrafter"/>
</dbReference>
<reference evidence="5 6" key="1">
    <citation type="submission" date="2016-04" db="EMBL/GenBank/DDBJ databases">
        <title>Complete genome seqeunce of Leptospira alstonii serovar Room22.</title>
        <authorList>
            <person name="Nally J.E."/>
            <person name="Bayles D.O."/>
            <person name="Hurley D."/>
            <person name="Fanning S."/>
            <person name="McMahon B.J."/>
            <person name="Arent Z."/>
        </authorList>
    </citation>
    <scope>NUCLEOTIDE SEQUENCE [LARGE SCALE GENOMIC DNA]</scope>
    <source>
        <strain evidence="5 6">GWTS #1</strain>
    </source>
</reference>
<protein>
    <submittedName>
        <fullName evidence="5">Guanylate cyclase</fullName>
    </submittedName>
</protein>
<dbReference type="PROSITE" id="PS50885">
    <property type="entry name" value="HAMP"/>
    <property type="match status" value="1"/>
</dbReference>
<dbReference type="OrthoDB" id="343514at2"/>
<dbReference type="InterPro" id="IPR001932">
    <property type="entry name" value="PPM-type_phosphatase-like_dom"/>
</dbReference>
<evidence type="ECO:0000256" key="2">
    <source>
        <dbReference type="SAM" id="Coils"/>
    </source>
</evidence>
<proteinExistence type="predicted"/>
<dbReference type="SMART" id="SM00331">
    <property type="entry name" value="PP2C_SIG"/>
    <property type="match status" value="1"/>
</dbReference>
<dbReference type="Pfam" id="PF07228">
    <property type="entry name" value="SpoIIE"/>
    <property type="match status" value="1"/>
</dbReference>
<dbReference type="Gene3D" id="6.10.340.10">
    <property type="match status" value="1"/>
</dbReference>
<evidence type="ECO:0000256" key="3">
    <source>
        <dbReference type="SAM" id="Phobius"/>
    </source>
</evidence>
<accession>A0A1D7V0X5</accession>
<dbReference type="PANTHER" id="PTHR43156:SF2">
    <property type="entry name" value="STAGE II SPORULATION PROTEIN E"/>
    <property type="match status" value="1"/>
</dbReference>
<keyword evidence="6" id="KW-1185">Reference proteome</keyword>